<dbReference type="EC" id="2.4.-.-" evidence="5"/>
<protein>
    <submittedName>
        <fullName evidence="5">Glycosyltransferase</fullName>
        <ecNumber evidence="5">2.4.-.-</ecNumber>
    </submittedName>
</protein>
<keyword evidence="2 5" id="KW-0808">Transferase</keyword>
<feature type="domain" description="Glycosyltransferase subfamily 4-like N-terminal" evidence="4">
    <location>
        <begin position="11"/>
        <end position="178"/>
    </location>
</feature>
<organism evidence="5 6">
    <name type="scientific">Rhodococcus cerastii</name>
    <dbReference type="NCBI Taxonomy" id="908616"/>
    <lineage>
        <taxon>Bacteria</taxon>
        <taxon>Bacillati</taxon>
        <taxon>Actinomycetota</taxon>
        <taxon>Actinomycetes</taxon>
        <taxon>Mycobacteriales</taxon>
        <taxon>Nocardiaceae</taxon>
        <taxon>Rhodococcus</taxon>
    </lineage>
</organism>
<evidence type="ECO:0000259" key="3">
    <source>
        <dbReference type="Pfam" id="PF00534"/>
    </source>
</evidence>
<name>A0ABU4D3Y6_9NOCA</name>
<accession>A0ABU4D3Y6</accession>
<dbReference type="InterPro" id="IPR028098">
    <property type="entry name" value="Glyco_trans_4-like_N"/>
</dbReference>
<evidence type="ECO:0000313" key="5">
    <source>
        <dbReference type="EMBL" id="MDV6304428.1"/>
    </source>
</evidence>
<dbReference type="RefSeq" id="WP_317533611.1">
    <property type="nucleotide sequence ID" value="NZ_JAWLKF010000010.1"/>
</dbReference>
<evidence type="ECO:0000256" key="2">
    <source>
        <dbReference type="ARBA" id="ARBA00022679"/>
    </source>
</evidence>
<gene>
    <name evidence="5" type="ORF">R3P93_17850</name>
</gene>
<dbReference type="SUPFAM" id="SSF53756">
    <property type="entry name" value="UDP-Glycosyltransferase/glycogen phosphorylase"/>
    <property type="match status" value="1"/>
</dbReference>
<dbReference type="Proteomes" id="UP001186104">
    <property type="component" value="Unassembled WGS sequence"/>
</dbReference>
<dbReference type="PANTHER" id="PTHR45947">
    <property type="entry name" value="SULFOQUINOVOSYL TRANSFERASE SQD2"/>
    <property type="match status" value="1"/>
</dbReference>
<dbReference type="Pfam" id="PF13439">
    <property type="entry name" value="Glyco_transf_4"/>
    <property type="match status" value="1"/>
</dbReference>
<dbReference type="InterPro" id="IPR001296">
    <property type="entry name" value="Glyco_trans_1"/>
</dbReference>
<evidence type="ECO:0000313" key="6">
    <source>
        <dbReference type="Proteomes" id="UP001186104"/>
    </source>
</evidence>
<dbReference type="InterPro" id="IPR050194">
    <property type="entry name" value="Glycosyltransferase_grp1"/>
</dbReference>
<dbReference type="GO" id="GO:0016757">
    <property type="term" value="F:glycosyltransferase activity"/>
    <property type="evidence" value="ECO:0007669"/>
    <property type="project" value="UniProtKB-KW"/>
</dbReference>
<keyword evidence="6" id="KW-1185">Reference proteome</keyword>
<dbReference type="Gene3D" id="3.40.50.2000">
    <property type="entry name" value="Glycogen Phosphorylase B"/>
    <property type="match status" value="2"/>
</dbReference>
<evidence type="ECO:0000256" key="1">
    <source>
        <dbReference type="ARBA" id="ARBA00022676"/>
    </source>
</evidence>
<dbReference type="PANTHER" id="PTHR45947:SF3">
    <property type="entry name" value="SULFOQUINOVOSYL TRANSFERASE SQD2"/>
    <property type="match status" value="1"/>
</dbReference>
<proteinExistence type="predicted"/>
<evidence type="ECO:0000259" key="4">
    <source>
        <dbReference type="Pfam" id="PF13439"/>
    </source>
</evidence>
<sequence length="399" mass="44085">MLVHEWIEESGGAEKVLDAFAELFPGLPIFCSWDDAPGRYPSNPVRESLLSRTPLRHNKQLAMSVLPLVWRMLDVDRYDWMLISSHLFAHHAGSYGHTDRRRFVYVHTPARYLWAAPLDPRGQKAHVKAAAPVFRRIDKSRAQAPASWAANSHFIADRMRDSWGQEAHVVYPPVDVSRIQSVSDWRSELTDDECRIVDRLPSEFILGAGRLVSYKRQDAAIQTAARNGVPVVIAGSGPDEARLRQLAEDLGVHSVFLGRVSDQLLFTLYSRALVFAFLGVEDFGIMPVEAMAAGGKVLANRTGGAAESVVDGVTGASCDIDDWTDVDAALHRAANASRESSILRARDFDKARFKTNVLKWMGLDNVVTPVFGSARSVDDKGTEVTEAEAPNNVLSIDHS</sequence>
<reference evidence="5 6" key="1">
    <citation type="submission" date="2023-10" db="EMBL/GenBank/DDBJ databases">
        <title>Development of a sustainable strategy for remediation of hydrocarbon-contaminated territories based on the waste exchange concept.</title>
        <authorList>
            <person name="Krivoruchko A."/>
        </authorList>
    </citation>
    <scope>NUCLEOTIDE SEQUENCE [LARGE SCALE GENOMIC DNA]</scope>
    <source>
        <strain evidence="5 6">IEGM 1327</strain>
    </source>
</reference>
<feature type="domain" description="Glycosyl transferase family 1" evidence="3">
    <location>
        <begin position="203"/>
        <end position="335"/>
    </location>
</feature>
<comment type="caution">
    <text evidence="5">The sequence shown here is derived from an EMBL/GenBank/DDBJ whole genome shotgun (WGS) entry which is preliminary data.</text>
</comment>
<dbReference type="EMBL" id="JAWLKF010000010">
    <property type="protein sequence ID" value="MDV6304428.1"/>
    <property type="molecule type" value="Genomic_DNA"/>
</dbReference>
<dbReference type="Pfam" id="PF00534">
    <property type="entry name" value="Glycos_transf_1"/>
    <property type="match status" value="1"/>
</dbReference>
<keyword evidence="1 5" id="KW-0328">Glycosyltransferase</keyword>